<dbReference type="Gene3D" id="1.10.10.10">
    <property type="entry name" value="Winged helix-like DNA-binding domain superfamily/Winged helix DNA-binding domain"/>
    <property type="match status" value="1"/>
</dbReference>
<dbReference type="Proteomes" id="UP000503540">
    <property type="component" value="Chromosome"/>
</dbReference>
<dbReference type="InterPro" id="IPR000835">
    <property type="entry name" value="HTH_MarR-typ"/>
</dbReference>
<protein>
    <submittedName>
        <fullName evidence="4">Helix-turn-helix domain-containing protein</fullName>
    </submittedName>
</protein>
<dbReference type="GO" id="GO:0003700">
    <property type="term" value="F:DNA-binding transcription factor activity"/>
    <property type="evidence" value="ECO:0007669"/>
    <property type="project" value="InterPro"/>
</dbReference>
<evidence type="ECO:0000259" key="3">
    <source>
        <dbReference type="Pfam" id="PF13936"/>
    </source>
</evidence>
<dbReference type="InterPro" id="IPR051917">
    <property type="entry name" value="Transposase-Integrase"/>
</dbReference>
<dbReference type="Pfam" id="PF13936">
    <property type="entry name" value="HTH_38"/>
    <property type="match status" value="1"/>
</dbReference>
<dbReference type="PANTHER" id="PTHR10948:SF23">
    <property type="entry name" value="TRANSPOSASE INSI FOR INSERTION SEQUENCE ELEMENT IS30A-RELATED"/>
    <property type="match status" value="1"/>
</dbReference>
<dbReference type="PANTHER" id="PTHR10948">
    <property type="entry name" value="TRANSPOSASE"/>
    <property type="match status" value="1"/>
</dbReference>
<evidence type="ECO:0000256" key="1">
    <source>
        <dbReference type="SAM" id="MobiDB-lite"/>
    </source>
</evidence>
<dbReference type="InterPro" id="IPR011991">
    <property type="entry name" value="ArsR-like_HTH"/>
</dbReference>
<reference evidence="4 5" key="1">
    <citation type="journal article" date="2019" name="ACS Chem. Biol.">
        <title>Identification and Mobilization of a Cryptic Antibiotic Biosynthesis Gene Locus from a Human-Pathogenic Nocardia Isolate.</title>
        <authorList>
            <person name="Herisse M."/>
            <person name="Ishida K."/>
            <person name="Porter J.L."/>
            <person name="Howden B."/>
            <person name="Hertweck C."/>
            <person name="Stinear T.P."/>
            <person name="Pidot S.J."/>
        </authorList>
    </citation>
    <scope>NUCLEOTIDE SEQUENCE [LARGE SCALE GENOMIC DNA]</scope>
    <source>
        <strain evidence="4 5">AUSMDU00012717</strain>
    </source>
</reference>
<dbReference type="InterPro" id="IPR036388">
    <property type="entry name" value="WH-like_DNA-bd_sf"/>
</dbReference>
<organism evidence="4 5">
    <name type="scientific">Nocardia arthritidis</name>
    <dbReference type="NCBI Taxonomy" id="228602"/>
    <lineage>
        <taxon>Bacteria</taxon>
        <taxon>Bacillati</taxon>
        <taxon>Actinomycetota</taxon>
        <taxon>Actinomycetes</taxon>
        <taxon>Mycobacteriales</taxon>
        <taxon>Nocardiaceae</taxon>
        <taxon>Nocardia</taxon>
    </lineage>
</organism>
<dbReference type="Pfam" id="PF12802">
    <property type="entry name" value="MarR_2"/>
    <property type="match status" value="1"/>
</dbReference>
<dbReference type="CDD" id="cd00090">
    <property type="entry name" value="HTH_ARSR"/>
    <property type="match status" value="1"/>
</dbReference>
<evidence type="ECO:0000313" key="5">
    <source>
        <dbReference type="Proteomes" id="UP000503540"/>
    </source>
</evidence>
<feature type="domain" description="Transposase IS30-like HTH" evidence="3">
    <location>
        <begin position="53"/>
        <end position="93"/>
    </location>
</feature>
<gene>
    <name evidence="4" type="ORF">F5544_38945</name>
</gene>
<evidence type="ECO:0000259" key="2">
    <source>
        <dbReference type="Pfam" id="PF12802"/>
    </source>
</evidence>
<accession>A0A6G9YR72</accession>
<dbReference type="InterPro" id="IPR036390">
    <property type="entry name" value="WH_DNA-bd_sf"/>
</dbReference>
<dbReference type="AlphaFoldDB" id="A0A6G9YR72"/>
<feature type="region of interest" description="Disordered" evidence="1">
    <location>
        <begin position="88"/>
        <end position="131"/>
    </location>
</feature>
<sequence>MLKRRLCNDHDSERKVRAGSLLCNELTLNAYLAADGGHKGWLERRRVPMPGGRLTEQDRRDIAAGLAEGLGYAEIGRRLERPASTIMREVTRNGGPDNYGADGAHRATRDRARRQKQPRPPAPPIAEDNYGRDPHAVREFAESFTDLLVQQGLPRMEARVLTCLYLTDSGALTAAELVERLRVSPASVSNAIAFLEQQGMLNRERPPGQRRERYVIDDEIWLRSLLAGMQMNNALAAASRRAAGILGATTPAGTRFQTSAELLDLVSQAFQNAMDQWRERLAANDAEGQ</sequence>
<dbReference type="GO" id="GO:0032196">
    <property type="term" value="P:transposition"/>
    <property type="evidence" value="ECO:0007669"/>
    <property type="project" value="TreeGrafter"/>
</dbReference>
<name>A0A6G9YR72_9NOCA</name>
<dbReference type="GO" id="GO:0005829">
    <property type="term" value="C:cytosol"/>
    <property type="evidence" value="ECO:0007669"/>
    <property type="project" value="TreeGrafter"/>
</dbReference>
<keyword evidence="5" id="KW-1185">Reference proteome</keyword>
<dbReference type="KEGG" id="nah:F5544_38945"/>
<dbReference type="EMBL" id="CP046172">
    <property type="protein sequence ID" value="QIS15610.1"/>
    <property type="molecule type" value="Genomic_DNA"/>
</dbReference>
<proteinExistence type="predicted"/>
<feature type="domain" description="HTH marR-type" evidence="2">
    <location>
        <begin position="152"/>
        <end position="212"/>
    </location>
</feature>
<dbReference type="InterPro" id="IPR025246">
    <property type="entry name" value="IS30-like_HTH"/>
</dbReference>
<evidence type="ECO:0000313" key="4">
    <source>
        <dbReference type="EMBL" id="QIS15610.1"/>
    </source>
</evidence>
<dbReference type="GO" id="GO:0004803">
    <property type="term" value="F:transposase activity"/>
    <property type="evidence" value="ECO:0007669"/>
    <property type="project" value="TreeGrafter"/>
</dbReference>
<dbReference type="SUPFAM" id="SSF46785">
    <property type="entry name" value="Winged helix' DNA-binding domain"/>
    <property type="match status" value="1"/>
</dbReference>